<proteinExistence type="predicted"/>
<dbReference type="SUPFAM" id="SSF47413">
    <property type="entry name" value="lambda repressor-like DNA-binding domains"/>
    <property type="match status" value="1"/>
</dbReference>
<feature type="domain" description="HTH lacI-type" evidence="4">
    <location>
        <begin position="3"/>
        <end position="57"/>
    </location>
</feature>
<evidence type="ECO:0000256" key="1">
    <source>
        <dbReference type="ARBA" id="ARBA00023015"/>
    </source>
</evidence>
<evidence type="ECO:0000256" key="2">
    <source>
        <dbReference type="ARBA" id="ARBA00023125"/>
    </source>
</evidence>
<comment type="caution">
    <text evidence="5">The sequence shown here is derived from an EMBL/GenBank/DDBJ whole genome shotgun (WGS) entry which is preliminary data.</text>
</comment>
<reference evidence="5 6" key="1">
    <citation type="submission" date="2013-08" db="EMBL/GenBank/DDBJ databases">
        <authorList>
            <person name="Weinstock G."/>
            <person name="Sodergren E."/>
            <person name="Wylie T."/>
            <person name="Fulton L."/>
            <person name="Fulton R."/>
            <person name="Fronick C."/>
            <person name="O'Laughlin M."/>
            <person name="Godfrey J."/>
            <person name="Miner T."/>
            <person name="Herter B."/>
            <person name="Appelbaum E."/>
            <person name="Cordes M."/>
            <person name="Lek S."/>
            <person name="Wollam A."/>
            <person name="Pepin K.H."/>
            <person name="Palsikar V.B."/>
            <person name="Mitreva M."/>
            <person name="Wilson R.K."/>
        </authorList>
    </citation>
    <scope>NUCLEOTIDE SEQUENCE [LARGE SCALE GENOMIC DNA]</scope>
    <source>
        <strain evidence="5 6">ATCC 700332</strain>
    </source>
</reference>
<dbReference type="InterPro" id="IPR028082">
    <property type="entry name" value="Peripla_BP_I"/>
</dbReference>
<keyword evidence="6" id="KW-1185">Reference proteome</keyword>
<dbReference type="Gene3D" id="1.10.260.40">
    <property type="entry name" value="lambda repressor-like DNA-binding domains"/>
    <property type="match status" value="1"/>
</dbReference>
<dbReference type="InterPro" id="IPR000843">
    <property type="entry name" value="HTH_LacI"/>
</dbReference>
<organism evidence="5 6">
    <name type="scientific">Treponema lecithinolyticum ATCC 700332</name>
    <dbReference type="NCBI Taxonomy" id="1321815"/>
    <lineage>
        <taxon>Bacteria</taxon>
        <taxon>Pseudomonadati</taxon>
        <taxon>Spirochaetota</taxon>
        <taxon>Spirochaetia</taxon>
        <taxon>Spirochaetales</taxon>
        <taxon>Treponemataceae</taxon>
        <taxon>Treponema</taxon>
    </lineage>
</organism>
<dbReference type="PROSITE" id="PS50932">
    <property type="entry name" value="HTH_LACI_2"/>
    <property type="match status" value="1"/>
</dbReference>
<dbReference type="CDD" id="cd06307">
    <property type="entry name" value="PBP1_sugar_binding"/>
    <property type="match status" value="1"/>
</dbReference>
<dbReference type="EMBL" id="AWVH01000005">
    <property type="protein sequence ID" value="ERJ94215.1"/>
    <property type="molecule type" value="Genomic_DNA"/>
</dbReference>
<dbReference type="SMART" id="SM00354">
    <property type="entry name" value="HTH_LACI"/>
    <property type="match status" value="1"/>
</dbReference>
<dbReference type="RefSeq" id="WP_021686589.1">
    <property type="nucleotide sequence ID" value="NZ_KI260561.1"/>
</dbReference>
<dbReference type="InterPro" id="IPR025997">
    <property type="entry name" value="SBP_2_dom"/>
</dbReference>
<dbReference type="Gene3D" id="3.40.50.2300">
    <property type="match status" value="2"/>
</dbReference>
<name>A0ABN0P181_TRELE</name>
<evidence type="ECO:0000256" key="3">
    <source>
        <dbReference type="ARBA" id="ARBA00023163"/>
    </source>
</evidence>
<dbReference type="Proteomes" id="UP000016649">
    <property type="component" value="Unassembled WGS sequence"/>
</dbReference>
<accession>A0ABN0P181</accession>
<dbReference type="CDD" id="cd01392">
    <property type="entry name" value="HTH_LacI"/>
    <property type="match status" value="1"/>
</dbReference>
<protein>
    <submittedName>
        <fullName evidence="5">Transcriptional regulator, LacI family</fullName>
    </submittedName>
</protein>
<keyword evidence="2" id="KW-0238">DNA-binding</keyword>
<evidence type="ECO:0000313" key="6">
    <source>
        <dbReference type="Proteomes" id="UP000016649"/>
    </source>
</evidence>
<keyword evidence="3" id="KW-0804">Transcription</keyword>
<dbReference type="PANTHER" id="PTHR30146:SF152">
    <property type="entry name" value="TRANSCRIPTIONAL REGULATORY PROTEIN"/>
    <property type="match status" value="1"/>
</dbReference>
<dbReference type="SUPFAM" id="SSF53822">
    <property type="entry name" value="Periplasmic binding protein-like I"/>
    <property type="match status" value="1"/>
</dbReference>
<keyword evidence="1" id="KW-0805">Transcription regulation</keyword>
<gene>
    <name evidence="5" type="ORF">HMPREF9193_00184</name>
</gene>
<sequence length="345" mass="37796">MSVTIKDIARECGVSRGTVDRVLHNRAGVNAKVAEKVHRTADKMGFVPNKAGKILAARKQPIVFGCLLPDIGNAFFDGIIAGFRQAESELADFGVSVYIEHVKGFDIATHITAIKKLQKRKFSGLCVATMDVPEVQLAVQQVIGEGTPVISVNTDIPDTARLCYVGPDYENAGKTAAGLLSLITHKELRILIATGSFHIRGHNERIKGFIGSLERKALPYKILDTFESLDDDPYAYKKTLEALKKHPDTNCVFIAAAGVAGICKAVKEHIAHTGTTPKPYVLAFDDIPATENLLKEGFIDFTICQEPQRQGYTALSKLFSYLMNGKKHKPDNYITSTIIKIIENI</sequence>
<evidence type="ECO:0000259" key="4">
    <source>
        <dbReference type="PROSITE" id="PS50932"/>
    </source>
</evidence>
<dbReference type="Pfam" id="PF13407">
    <property type="entry name" value="Peripla_BP_4"/>
    <property type="match status" value="1"/>
</dbReference>
<dbReference type="PANTHER" id="PTHR30146">
    <property type="entry name" value="LACI-RELATED TRANSCRIPTIONAL REPRESSOR"/>
    <property type="match status" value="1"/>
</dbReference>
<dbReference type="Pfam" id="PF00356">
    <property type="entry name" value="LacI"/>
    <property type="match status" value="1"/>
</dbReference>
<evidence type="ECO:0000313" key="5">
    <source>
        <dbReference type="EMBL" id="ERJ94215.1"/>
    </source>
</evidence>
<dbReference type="InterPro" id="IPR010982">
    <property type="entry name" value="Lambda_DNA-bd_dom_sf"/>
</dbReference>